<evidence type="ECO:0000313" key="7">
    <source>
        <dbReference type="WBParaSite" id="PTRK_0001644300.1"/>
    </source>
</evidence>
<dbReference type="InterPro" id="IPR003599">
    <property type="entry name" value="Ig_sub"/>
</dbReference>
<dbReference type="SMART" id="SM00408">
    <property type="entry name" value="IGc2"/>
    <property type="match status" value="3"/>
</dbReference>
<evidence type="ECO:0000256" key="2">
    <source>
        <dbReference type="ARBA" id="ARBA00023157"/>
    </source>
</evidence>
<protein>
    <submittedName>
        <fullName evidence="7">Ig-like domain-containing protein</fullName>
    </submittedName>
</protein>
<dbReference type="InterPro" id="IPR050958">
    <property type="entry name" value="Cell_Adh-Cytoskel_Orgn"/>
</dbReference>
<feature type="compositionally biased region" description="Basic and acidic residues" evidence="4">
    <location>
        <begin position="445"/>
        <end position="457"/>
    </location>
</feature>
<dbReference type="GO" id="GO:0043025">
    <property type="term" value="C:neuronal cell body"/>
    <property type="evidence" value="ECO:0007669"/>
    <property type="project" value="TreeGrafter"/>
</dbReference>
<proteinExistence type="predicted"/>
<keyword evidence="6" id="KW-1185">Reference proteome</keyword>
<dbReference type="AlphaFoldDB" id="A0A0N5A494"/>
<evidence type="ECO:0000313" key="6">
    <source>
        <dbReference type="Proteomes" id="UP000038045"/>
    </source>
</evidence>
<evidence type="ECO:0000256" key="1">
    <source>
        <dbReference type="ARBA" id="ARBA00022729"/>
    </source>
</evidence>
<feature type="compositionally biased region" description="Polar residues" evidence="4">
    <location>
        <begin position="469"/>
        <end position="480"/>
    </location>
</feature>
<dbReference type="GO" id="GO:0007156">
    <property type="term" value="P:homophilic cell adhesion via plasma membrane adhesion molecules"/>
    <property type="evidence" value="ECO:0007669"/>
    <property type="project" value="TreeGrafter"/>
</dbReference>
<sequence>MPGAPRFIQKPSIQQTPQGDLLMECNLEADPLPEIVWHHSGTPIVAGGRVQLSIQNVSGIQYKAILIIKEPSAGDGGAYKCTASNQLGESNANINLNFAGGNDEQRGSNKGPTFIGKPRIIPKDGGALILMECRVKSPSKPTAKWSKDGALLPIGGLFQDIFTDLGDNAYLCQLEIKRPSANDAGQYRCTIKNEQGETNANLTLNFEQEPPQDEKIGRRSPSVNKDGRKSRTPSRPGTPHKKKDKEKEKEKADKNKSREGTPKKSARSRTGTPTKDLRDSEKMDVDGTSVKRRSDAPLPPKEKKSRQRSVSPAAPEQAAQAAAYAQSKNQDGTKKAPVVIEHIQSKSIKIGDSTTIKCEFQCHSSTKISWYKDGKVITSSSEYTQSFDGKIAKLTINRATQNNSGTYKAVAKSDFGEAESSARITVENTSKDEDLLDVKTPSRRASKDSTTTDKSESELLSVAQKRRNTSLSPAPSTQSLAELDVPKKTSRKSSATSDKEGSKTPGSSKVRSPAEPSSKLLDPTKLSEGAATPRAGSAKPRAGSISIRDDLEEPSIAEDVSFLLILKL</sequence>
<evidence type="ECO:0000256" key="4">
    <source>
        <dbReference type="SAM" id="MobiDB-lite"/>
    </source>
</evidence>
<dbReference type="GO" id="GO:0005886">
    <property type="term" value="C:plasma membrane"/>
    <property type="evidence" value="ECO:0007669"/>
    <property type="project" value="TreeGrafter"/>
</dbReference>
<feature type="compositionally biased region" description="Basic residues" evidence="4">
    <location>
        <begin position="228"/>
        <end position="244"/>
    </location>
</feature>
<dbReference type="STRING" id="131310.A0A0N5A494"/>
<feature type="compositionally biased region" description="Basic and acidic residues" evidence="4">
    <location>
        <begin position="245"/>
        <end position="262"/>
    </location>
</feature>
<feature type="compositionally biased region" description="Low complexity" evidence="4">
    <location>
        <begin position="313"/>
        <end position="326"/>
    </location>
</feature>
<dbReference type="Gene3D" id="2.60.40.10">
    <property type="entry name" value="Immunoglobulins"/>
    <property type="match status" value="3"/>
</dbReference>
<evidence type="ECO:0000256" key="3">
    <source>
        <dbReference type="ARBA" id="ARBA00023319"/>
    </source>
</evidence>
<dbReference type="GO" id="GO:0030424">
    <property type="term" value="C:axon"/>
    <property type="evidence" value="ECO:0007669"/>
    <property type="project" value="TreeGrafter"/>
</dbReference>
<dbReference type="InterPro" id="IPR003598">
    <property type="entry name" value="Ig_sub2"/>
</dbReference>
<dbReference type="InterPro" id="IPR013783">
    <property type="entry name" value="Ig-like_fold"/>
</dbReference>
<keyword evidence="2" id="KW-1015">Disulfide bond</keyword>
<dbReference type="PANTHER" id="PTHR45080">
    <property type="entry name" value="CONTACTIN 5"/>
    <property type="match status" value="1"/>
</dbReference>
<dbReference type="InterPro" id="IPR013098">
    <property type="entry name" value="Ig_I-set"/>
</dbReference>
<dbReference type="SUPFAM" id="SSF48726">
    <property type="entry name" value="Immunoglobulin"/>
    <property type="match status" value="3"/>
</dbReference>
<feature type="region of interest" description="Disordered" evidence="4">
    <location>
        <begin position="203"/>
        <end position="337"/>
    </location>
</feature>
<feature type="domain" description="Ig-like" evidence="5">
    <location>
        <begin position="5"/>
        <end position="97"/>
    </location>
</feature>
<feature type="compositionally biased region" description="Basic and acidic residues" evidence="4">
    <location>
        <begin position="275"/>
        <end position="285"/>
    </location>
</feature>
<dbReference type="Proteomes" id="UP000038045">
    <property type="component" value="Unplaced"/>
</dbReference>
<dbReference type="FunFam" id="2.60.40.10:FF:000097">
    <property type="entry name" value="Bent, isoform F"/>
    <property type="match status" value="1"/>
</dbReference>
<dbReference type="PROSITE" id="PS50835">
    <property type="entry name" value="IG_LIKE"/>
    <property type="match status" value="3"/>
</dbReference>
<dbReference type="SMART" id="SM00409">
    <property type="entry name" value="IG"/>
    <property type="match status" value="3"/>
</dbReference>
<dbReference type="InterPro" id="IPR007110">
    <property type="entry name" value="Ig-like_dom"/>
</dbReference>
<reference evidence="7" key="1">
    <citation type="submission" date="2017-02" db="UniProtKB">
        <authorList>
            <consortium name="WormBaseParasite"/>
        </authorList>
    </citation>
    <scope>IDENTIFICATION</scope>
</reference>
<dbReference type="InterPro" id="IPR036179">
    <property type="entry name" value="Ig-like_dom_sf"/>
</dbReference>
<keyword evidence="3" id="KW-0393">Immunoglobulin domain</keyword>
<dbReference type="WBParaSite" id="PTRK_0001644300.1">
    <property type="protein sequence ID" value="PTRK_0001644300.1"/>
    <property type="gene ID" value="PTRK_0001644300"/>
</dbReference>
<dbReference type="FunFam" id="2.60.40.10:FF:000107">
    <property type="entry name" value="Myosin, light chain kinase a"/>
    <property type="match status" value="1"/>
</dbReference>
<dbReference type="Pfam" id="PF07679">
    <property type="entry name" value="I-set"/>
    <property type="match status" value="3"/>
</dbReference>
<keyword evidence="1" id="KW-0732">Signal</keyword>
<evidence type="ECO:0000259" key="5">
    <source>
        <dbReference type="PROSITE" id="PS50835"/>
    </source>
</evidence>
<dbReference type="GO" id="GO:0008046">
    <property type="term" value="F:axon guidance receptor activity"/>
    <property type="evidence" value="ECO:0007669"/>
    <property type="project" value="TreeGrafter"/>
</dbReference>
<dbReference type="PANTHER" id="PTHR45080:SF8">
    <property type="entry name" value="IG-LIKE DOMAIN-CONTAINING PROTEIN"/>
    <property type="match status" value="1"/>
</dbReference>
<name>A0A0N5A494_PARTI</name>
<feature type="region of interest" description="Disordered" evidence="4">
    <location>
        <begin position="424"/>
        <end position="551"/>
    </location>
</feature>
<dbReference type="GO" id="GO:0050808">
    <property type="term" value="P:synapse organization"/>
    <property type="evidence" value="ECO:0007669"/>
    <property type="project" value="TreeGrafter"/>
</dbReference>
<dbReference type="CDD" id="cd00096">
    <property type="entry name" value="Ig"/>
    <property type="match status" value="1"/>
</dbReference>
<feature type="domain" description="Ig-like" evidence="5">
    <location>
        <begin position="337"/>
        <end position="425"/>
    </location>
</feature>
<organism evidence="6 7">
    <name type="scientific">Parastrongyloides trichosuri</name>
    <name type="common">Possum-specific nematode worm</name>
    <dbReference type="NCBI Taxonomy" id="131310"/>
    <lineage>
        <taxon>Eukaryota</taxon>
        <taxon>Metazoa</taxon>
        <taxon>Ecdysozoa</taxon>
        <taxon>Nematoda</taxon>
        <taxon>Chromadorea</taxon>
        <taxon>Rhabditida</taxon>
        <taxon>Tylenchina</taxon>
        <taxon>Panagrolaimomorpha</taxon>
        <taxon>Strongyloidoidea</taxon>
        <taxon>Strongyloididae</taxon>
        <taxon>Parastrongyloides</taxon>
    </lineage>
</organism>
<accession>A0A0N5A494</accession>
<feature type="domain" description="Ig-like" evidence="5">
    <location>
        <begin position="112"/>
        <end position="205"/>
    </location>
</feature>